<accession>A0A537J5E1</accession>
<dbReference type="InterPro" id="IPR015797">
    <property type="entry name" value="NUDIX_hydrolase-like_dom_sf"/>
</dbReference>
<evidence type="ECO:0000256" key="2">
    <source>
        <dbReference type="ARBA" id="ARBA00022801"/>
    </source>
</evidence>
<dbReference type="PANTHER" id="PTHR11839">
    <property type="entry name" value="UDP/ADP-SUGAR PYROPHOSPHATASE"/>
    <property type="match status" value="1"/>
</dbReference>
<dbReference type="PRINTS" id="PR00502">
    <property type="entry name" value="NUDIXFAMILY"/>
</dbReference>
<organism evidence="5 6">
    <name type="scientific">Candidatus Segetimicrobium genomatis</name>
    <dbReference type="NCBI Taxonomy" id="2569760"/>
    <lineage>
        <taxon>Bacteria</taxon>
        <taxon>Bacillati</taxon>
        <taxon>Candidatus Sysuimicrobiota</taxon>
        <taxon>Candidatus Sysuimicrobiia</taxon>
        <taxon>Candidatus Sysuimicrobiales</taxon>
        <taxon>Candidatus Segetimicrobiaceae</taxon>
        <taxon>Candidatus Segetimicrobium</taxon>
    </lineage>
</organism>
<dbReference type="PROSITE" id="PS00893">
    <property type="entry name" value="NUDIX_BOX"/>
    <property type="match status" value="1"/>
</dbReference>
<proteinExistence type="inferred from homology"/>
<comment type="similarity">
    <text evidence="3">Belongs to the Nudix hydrolase family.</text>
</comment>
<evidence type="ECO:0000259" key="4">
    <source>
        <dbReference type="PROSITE" id="PS51462"/>
    </source>
</evidence>
<dbReference type="GO" id="GO:0006753">
    <property type="term" value="P:nucleoside phosphate metabolic process"/>
    <property type="evidence" value="ECO:0007669"/>
    <property type="project" value="TreeGrafter"/>
</dbReference>
<protein>
    <submittedName>
        <fullName evidence="5">NUDIX hydrolase</fullName>
    </submittedName>
</protein>
<dbReference type="SUPFAM" id="SSF55811">
    <property type="entry name" value="Nudix"/>
    <property type="match status" value="1"/>
</dbReference>
<name>A0A537J5E1_9BACT</name>
<dbReference type="InterPro" id="IPR020084">
    <property type="entry name" value="NUDIX_hydrolase_CS"/>
</dbReference>
<comment type="cofactor">
    <cofactor evidence="1">
        <name>Mg(2+)</name>
        <dbReference type="ChEBI" id="CHEBI:18420"/>
    </cofactor>
</comment>
<dbReference type="GO" id="GO:0016462">
    <property type="term" value="F:pyrophosphatase activity"/>
    <property type="evidence" value="ECO:0007669"/>
    <property type="project" value="UniProtKB-ARBA"/>
</dbReference>
<dbReference type="CDD" id="cd03424">
    <property type="entry name" value="NUDIX_ADPRase_Nudt5_UGPPase_Nudt14"/>
    <property type="match status" value="1"/>
</dbReference>
<sequence length="176" mass="19657">MRRLVTSRRAYDGRWISVRLDEVEYPAGRRVVHEVVEHPGAVAIVALTPDRGLFLVRQFRQPVGAELLEVPAGTLEPGETPEGCARRELAEEVGQAAAKWERLISFYPSPGVLSETLHVFLAEDLRDAPAEREEEDLRVLSLPLEEAYRRIGAGEILDAKSIIGITMARERLAHRG</sequence>
<reference evidence="5 6" key="1">
    <citation type="journal article" date="2019" name="Nat. Microbiol.">
        <title>Mediterranean grassland soil C-N compound turnover is dependent on rainfall and depth, and is mediated by genomically divergent microorganisms.</title>
        <authorList>
            <person name="Diamond S."/>
            <person name="Andeer P.F."/>
            <person name="Li Z."/>
            <person name="Crits-Christoph A."/>
            <person name="Burstein D."/>
            <person name="Anantharaman K."/>
            <person name="Lane K.R."/>
            <person name="Thomas B.C."/>
            <person name="Pan C."/>
            <person name="Northen T.R."/>
            <person name="Banfield J.F."/>
        </authorList>
    </citation>
    <scope>NUCLEOTIDE SEQUENCE [LARGE SCALE GENOMIC DNA]</scope>
    <source>
        <strain evidence="5">NP_7</strain>
    </source>
</reference>
<keyword evidence="2 3" id="KW-0378">Hydrolase</keyword>
<dbReference type="InterPro" id="IPR000086">
    <property type="entry name" value="NUDIX_hydrolase_dom"/>
</dbReference>
<dbReference type="InterPro" id="IPR020476">
    <property type="entry name" value="Nudix_hydrolase"/>
</dbReference>
<comment type="caution">
    <text evidence="5">The sequence shown here is derived from an EMBL/GenBank/DDBJ whole genome shotgun (WGS) entry which is preliminary data.</text>
</comment>
<evidence type="ECO:0000256" key="3">
    <source>
        <dbReference type="RuleBase" id="RU003476"/>
    </source>
</evidence>
<dbReference type="Gene3D" id="3.90.79.10">
    <property type="entry name" value="Nucleoside Triphosphate Pyrophosphohydrolase"/>
    <property type="match status" value="1"/>
</dbReference>
<dbReference type="PROSITE" id="PS51462">
    <property type="entry name" value="NUDIX"/>
    <property type="match status" value="1"/>
</dbReference>
<evidence type="ECO:0000313" key="6">
    <source>
        <dbReference type="Proteomes" id="UP000320048"/>
    </source>
</evidence>
<evidence type="ECO:0000256" key="1">
    <source>
        <dbReference type="ARBA" id="ARBA00001946"/>
    </source>
</evidence>
<gene>
    <name evidence="5" type="ORF">E6H04_11860</name>
</gene>
<dbReference type="GO" id="GO:0019693">
    <property type="term" value="P:ribose phosphate metabolic process"/>
    <property type="evidence" value="ECO:0007669"/>
    <property type="project" value="TreeGrafter"/>
</dbReference>
<dbReference type="EMBL" id="VBAO01000344">
    <property type="protein sequence ID" value="TMI78768.1"/>
    <property type="molecule type" value="Genomic_DNA"/>
</dbReference>
<feature type="domain" description="Nudix hydrolase" evidence="4">
    <location>
        <begin position="37"/>
        <end position="164"/>
    </location>
</feature>
<dbReference type="AlphaFoldDB" id="A0A537J5E1"/>
<dbReference type="PANTHER" id="PTHR11839:SF18">
    <property type="entry name" value="NUDIX HYDROLASE DOMAIN-CONTAINING PROTEIN"/>
    <property type="match status" value="1"/>
</dbReference>
<dbReference type="Proteomes" id="UP000320048">
    <property type="component" value="Unassembled WGS sequence"/>
</dbReference>
<dbReference type="Pfam" id="PF00293">
    <property type="entry name" value="NUDIX"/>
    <property type="match status" value="1"/>
</dbReference>
<dbReference type="GO" id="GO:0005829">
    <property type="term" value="C:cytosol"/>
    <property type="evidence" value="ECO:0007669"/>
    <property type="project" value="TreeGrafter"/>
</dbReference>
<evidence type="ECO:0000313" key="5">
    <source>
        <dbReference type="EMBL" id="TMI78768.1"/>
    </source>
</evidence>